<dbReference type="PROSITE" id="PS00135">
    <property type="entry name" value="TRYPSIN_SER"/>
    <property type="match status" value="1"/>
</dbReference>
<dbReference type="OrthoDB" id="6364259at2759"/>
<dbReference type="Proteomes" id="UP000283509">
    <property type="component" value="Unassembled WGS sequence"/>
</dbReference>
<evidence type="ECO:0000256" key="2">
    <source>
        <dbReference type="ARBA" id="ARBA00022801"/>
    </source>
</evidence>
<dbReference type="InterPro" id="IPR001254">
    <property type="entry name" value="Trypsin_dom"/>
</dbReference>
<comment type="caution">
    <text evidence="7">The sequence shown here is derived from an EMBL/GenBank/DDBJ whole genome shotgun (WGS) entry which is preliminary data.</text>
</comment>
<reference evidence="7 8" key="1">
    <citation type="submission" date="2018-04" db="EMBL/GenBank/DDBJ databases">
        <authorList>
            <person name="Zhang X."/>
            <person name="Yuan J."/>
            <person name="Li F."/>
            <person name="Xiang J."/>
        </authorList>
    </citation>
    <scope>NUCLEOTIDE SEQUENCE [LARGE SCALE GENOMIC DNA]</scope>
    <source>
        <tissue evidence="7">Muscle</tissue>
    </source>
</reference>
<protein>
    <submittedName>
        <fullName evidence="7">Putative transmembrane protease serine 9-like</fullName>
    </submittedName>
</protein>
<sequence>MGNDYSLSVGVVAVADVSCGRSQTRAGRIKNGENAYPGEFPWLVSIRVAGPGSAHYCGGSLIHKRFVLTAAHCVHRNLPKYLVVIAGEHDLSSKGQESEQVLSVSNIISHSNYSKRYINDIALLQLTEDATWSRFVRPVCLPDKQVDGPNDPLDGKPVTVAGWGNTDEGDSGGPLLISDTQGRLVSVGVVSNGIGCGRPRVPGLYTRVSRYIDWITEKITASGVA</sequence>
<proteinExistence type="predicted"/>
<accession>A0A3R7SQ83</accession>
<dbReference type="InterPro" id="IPR009003">
    <property type="entry name" value="Peptidase_S1_PA"/>
</dbReference>
<dbReference type="CDD" id="cd00190">
    <property type="entry name" value="Tryp_SPc"/>
    <property type="match status" value="1"/>
</dbReference>
<name>A0A3R7SQ83_PENVA</name>
<keyword evidence="7" id="KW-0472">Membrane</keyword>
<evidence type="ECO:0000259" key="6">
    <source>
        <dbReference type="PROSITE" id="PS50240"/>
    </source>
</evidence>
<keyword evidence="2 5" id="KW-0378">Hydrolase</keyword>
<keyword evidence="3 5" id="KW-0720">Serine protease</keyword>
<dbReference type="GO" id="GO:0006508">
    <property type="term" value="P:proteolysis"/>
    <property type="evidence" value="ECO:0007669"/>
    <property type="project" value="UniProtKB-KW"/>
</dbReference>
<evidence type="ECO:0000256" key="5">
    <source>
        <dbReference type="RuleBase" id="RU363034"/>
    </source>
</evidence>
<keyword evidence="7" id="KW-0812">Transmembrane</keyword>
<dbReference type="Pfam" id="PF00089">
    <property type="entry name" value="Trypsin"/>
    <property type="match status" value="1"/>
</dbReference>
<reference evidence="7 8" key="2">
    <citation type="submission" date="2019-01" db="EMBL/GenBank/DDBJ databases">
        <title>The decoding of complex shrimp genome reveals the adaptation for benthos swimmer, frequently molting mechanism and breeding impact on genome.</title>
        <authorList>
            <person name="Sun Y."/>
            <person name="Gao Y."/>
            <person name="Yu Y."/>
        </authorList>
    </citation>
    <scope>NUCLEOTIDE SEQUENCE [LARGE SCALE GENOMIC DNA]</scope>
    <source>
        <tissue evidence="7">Muscle</tissue>
    </source>
</reference>
<dbReference type="InterPro" id="IPR043504">
    <property type="entry name" value="Peptidase_S1_PA_chymotrypsin"/>
</dbReference>
<dbReference type="SMART" id="SM00020">
    <property type="entry name" value="Tryp_SPc"/>
    <property type="match status" value="1"/>
</dbReference>
<keyword evidence="1 5" id="KW-0645">Protease</keyword>
<dbReference type="AlphaFoldDB" id="A0A3R7SQ83"/>
<dbReference type="SUPFAM" id="SSF50494">
    <property type="entry name" value="Trypsin-like serine proteases"/>
    <property type="match status" value="1"/>
</dbReference>
<dbReference type="PANTHER" id="PTHR24252:SF10">
    <property type="entry name" value="SERINE PROTEASE 56"/>
    <property type="match status" value="1"/>
</dbReference>
<evidence type="ECO:0000256" key="4">
    <source>
        <dbReference type="ARBA" id="ARBA00023157"/>
    </source>
</evidence>
<dbReference type="PROSITE" id="PS50240">
    <property type="entry name" value="TRYPSIN_DOM"/>
    <property type="match status" value="1"/>
</dbReference>
<dbReference type="PANTHER" id="PTHR24252">
    <property type="entry name" value="ACROSIN-RELATED"/>
    <property type="match status" value="1"/>
</dbReference>
<dbReference type="Gene3D" id="2.40.10.10">
    <property type="entry name" value="Trypsin-like serine proteases"/>
    <property type="match status" value="2"/>
</dbReference>
<feature type="domain" description="Peptidase S1" evidence="6">
    <location>
        <begin position="29"/>
        <end position="220"/>
    </location>
</feature>
<keyword evidence="4" id="KW-1015">Disulfide bond</keyword>
<dbReference type="EMBL" id="QCYY01002412">
    <property type="protein sequence ID" value="ROT70570.1"/>
    <property type="molecule type" value="Genomic_DNA"/>
</dbReference>
<dbReference type="GO" id="GO:0004252">
    <property type="term" value="F:serine-type endopeptidase activity"/>
    <property type="evidence" value="ECO:0007669"/>
    <property type="project" value="InterPro"/>
</dbReference>
<keyword evidence="8" id="KW-1185">Reference proteome</keyword>
<evidence type="ECO:0000313" key="8">
    <source>
        <dbReference type="Proteomes" id="UP000283509"/>
    </source>
</evidence>
<gene>
    <name evidence="7" type="ORF">C7M84_011177</name>
</gene>
<evidence type="ECO:0000256" key="3">
    <source>
        <dbReference type="ARBA" id="ARBA00022825"/>
    </source>
</evidence>
<dbReference type="FunFam" id="2.40.10.10:FF:000118">
    <property type="entry name" value="Chymotrypsinogen A"/>
    <property type="match status" value="1"/>
</dbReference>
<dbReference type="STRING" id="6689.A0A3R7SQ83"/>
<organism evidence="7 8">
    <name type="scientific">Penaeus vannamei</name>
    <name type="common">Whiteleg shrimp</name>
    <name type="synonym">Litopenaeus vannamei</name>
    <dbReference type="NCBI Taxonomy" id="6689"/>
    <lineage>
        <taxon>Eukaryota</taxon>
        <taxon>Metazoa</taxon>
        <taxon>Ecdysozoa</taxon>
        <taxon>Arthropoda</taxon>
        <taxon>Crustacea</taxon>
        <taxon>Multicrustacea</taxon>
        <taxon>Malacostraca</taxon>
        <taxon>Eumalacostraca</taxon>
        <taxon>Eucarida</taxon>
        <taxon>Decapoda</taxon>
        <taxon>Dendrobranchiata</taxon>
        <taxon>Penaeoidea</taxon>
        <taxon>Penaeidae</taxon>
        <taxon>Penaeus</taxon>
    </lineage>
</organism>
<evidence type="ECO:0000256" key="1">
    <source>
        <dbReference type="ARBA" id="ARBA00022670"/>
    </source>
</evidence>
<dbReference type="InterPro" id="IPR033116">
    <property type="entry name" value="TRYPSIN_SER"/>
</dbReference>
<dbReference type="PROSITE" id="PS00134">
    <property type="entry name" value="TRYPSIN_HIS"/>
    <property type="match status" value="1"/>
</dbReference>
<dbReference type="InterPro" id="IPR018114">
    <property type="entry name" value="TRYPSIN_HIS"/>
</dbReference>
<dbReference type="InterPro" id="IPR001314">
    <property type="entry name" value="Peptidase_S1A"/>
</dbReference>
<dbReference type="PRINTS" id="PR00722">
    <property type="entry name" value="CHYMOTRYPSIN"/>
</dbReference>
<evidence type="ECO:0000313" key="7">
    <source>
        <dbReference type="EMBL" id="ROT70570.1"/>
    </source>
</evidence>